<dbReference type="EMBL" id="SGPK01000257">
    <property type="protein sequence ID" value="THH05500.1"/>
    <property type="molecule type" value="Genomic_DNA"/>
</dbReference>
<dbReference type="SUPFAM" id="SSF54236">
    <property type="entry name" value="Ubiquitin-like"/>
    <property type="match status" value="1"/>
</dbReference>
<dbReference type="Gene3D" id="3.10.20.90">
    <property type="entry name" value="Phosphatidylinositol 3-kinase Catalytic Subunit, Chain A, domain 1"/>
    <property type="match status" value="2"/>
</dbReference>
<accession>A0A4S4L783</accession>
<protein>
    <recommendedName>
        <fullName evidence="2">Rad60/SUMO-like domain-containing protein</fullName>
    </recommendedName>
</protein>
<reference evidence="3 4" key="1">
    <citation type="submission" date="2019-02" db="EMBL/GenBank/DDBJ databases">
        <title>Genome sequencing of the rare red list fungi Phellinidium pouzarii.</title>
        <authorList>
            <person name="Buettner E."/>
            <person name="Kellner H."/>
        </authorList>
    </citation>
    <scope>NUCLEOTIDE SEQUENCE [LARGE SCALE GENOMIC DNA]</scope>
    <source>
        <strain evidence="3 4">DSM 108285</strain>
    </source>
</reference>
<dbReference type="InterPro" id="IPR022617">
    <property type="entry name" value="Rad60/SUMO-like_dom"/>
</dbReference>
<evidence type="ECO:0000256" key="1">
    <source>
        <dbReference type="SAM" id="MobiDB-lite"/>
    </source>
</evidence>
<proteinExistence type="predicted"/>
<evidence type="ECO:0000313" key="3">
    <source>
        <dbReference type="EMBL" id="THH05500.1"/>
    </source>
</evidence>
<feature type="compositionally biased region" description="Basic and acidic residues" evidence="1">
    <location>
        <begin position="65"/>
        <end position="81"/>
    </location>
</feature>
<feature type="compositionally biased region" description="Basic residues" evidence="1">
    <location>
        <begin position="91"/>
        <end position="100"/>
    </location>
</feature>
<dbReference type="Proteomes" id="UP000308199">
    <property type="component" value="Unassembled WGS sequence"/>
</dbReference>
<feature type="domain" description="Rad60/SUMO-like" evidence="2">
    <location>
        <begin position="383"/>
        <end position="446"/>
    </location>
</feature>
<feature type="compositionally biased region" description="Basic residues" evidence="1">
    <location>
        <begin position="1"/>
        <end position="14"/>
    </location>
</feature>
<feature type="compositionally biased region" description="Low complexity" evidence="1">
    <location>
        <begin position="113"/>
        <end position="125"/>
    </location>
</feature>
<organism evidence="3 4">
    <name type="scientific">Phellinidium pouzarii</name>
    <dbReference type="NCBI Taxonomy" id="167371"/>
    <lineage>
        <taxon>Eukaryota</taxon>
        <taxon>Fungi</taxon>
        <taxon>Dikarya</taxon>
        <taxon>Basidiomycota</taxon>
        <taxon>Agaricomycotina</taxon>
        <taxon>Agaricomycetes</taxon>
        <taxon>Hymenochaetales</taxon>
        <taxon>Hymenochaetaceae</taxon>
        <taxon>Phellinidium</taxon>
    </lineage>
</organism>
<name>A0A4S4L783_9AGAM</name>
<dbReference type="InterPro" id="IPR029071">
    <property type="entry name" value="Ubiquitin-like_domsf"/>
</dbReference>
<evidence type="ECO:0000313" key="4">
    <source>
        <dbReference type="Proteomes" id="UP000308199"/>
    </source>
</evidence>
<evidence type="ECO:0000259" key="2">
    <source>
        <dbReference type="Pfam" id="PF11976"/>
    </source>
</evidence>
<feature type="region of interest" description="Disordered" evidence="1">
    <location>
        <begin position="1"/>
        <end position="171"/>
    </location>
</feature>
<dbReference type="OrthoDB" id="3365399at2759"/>
<gene>
    <name evidence="3" type="ORF">EW145_g4751</name>
</gene>
<dbReference type="Pfam" id="PF11976">
    <property type="entry name" value="Rad60-SLD"/>
    <property type="match status" value="1"/>
</dbReference>
<keyword evidence="4" id="KW-1185">Reference proteome</keyword>
<feature type="compositionally biased region" description="Polar residues" evidence="1">
    <location>
        <begin position="52"/>
        <end position="64"/>
    </location>
</feature>
<comment type="caution">
    <text evidence="3">The sequence shown here is derived from an EMBL/GenBank/DDBJ whole genome shotgun (WGS) entry which is preliminary data.</text>
</comment>
<dbReference type="AlphaFoldDB" id="A0A4S4L783"/>
<feature type="compositionally biased region" description="Polar residues" evidence="1">
    <location>
        <begin position="28"/>
        <end position="37"/>
    </location>
</feature>
<sequence>MSAAVRRPRPRPRPFKATSSIEVVKPGSSANAGSSKSVIEDEDAMFIRNKNRNANGWKTMNQAVKKTEESRRSPSKDRLSDVDLSESSSPHSKRTKRFTSKVKELPKWTKTGELSSTYSLTSSDSENSDSEILINSTPRGKAVESTPKGKRKRDKSRSLSLTPPPPLPTTVTANTHAIVSRVLGISPPPQHSPPIEVELDESDEIEELAPELARIADRVGARGLSAPSRTNIDPSNSAMIELRIRMLSHPEDESGKIKIFSHRLGRNESFSHLFDEVAEQYGIATEDVIVTYDNKKVFAASTPATLSIWSGAELEVCSDNIFNYIKEQESAHMFAPSVENSNTLGNVTAETDPAAFASTDSGAESDVSHDKGDTFRLHLRSGAETVTVTVRPTTKCSAIVASFLRKMGKPATGAKKARVEVDGEKMCPDSCIGDADLENGDLVDIVGV</sequence>